<gene>
    <name evidence="1" type="primary">TBLA0D04000</name>
    <name evidence="1" type="ORF">TBLA_0D04000</name>
</gene>
<dbReference type="InParanoid" id="I2H3E5"/>
<sequence>MSLANTDDYDCTPLCDKITIRESKKESWLKSEQASHCLIFHKNGHSRDDIANYRPDLQISCGEKSFFNNKEPQCRPNIRKTEGRNPYAISDKRLNYEKGKRSLTDSSPQMIIKQEKMELSQFWLNSDLVDSLDMREIHKQYLTMKNEMSLIAEIRKEILSVQPNFSNDDDDYPFA</sequence>
<dbReference type="STRING" id="1071380.I2H3E5"/>
<dbReference type="Proteomes" id="UP000002866">
    <property type="component" value="Chromosome 4"/>
</dbReference>
<name>I2H3E5_HENB6</name>
<dbReference type="OrthoDB" id="4061647at2759"/>
<protein>
    <submittedName>
        <fullName evidence="1">Uncharacterized protein</fullName>
    </submittedName>
</protein>
<dbReference type="EMBL" id="HE806319">
    <property type="protein sequence ID" value="CCH60897.1"/>
    <property type="molecule type" value="Genomic_DNA"/>
</dbReference>
<dbReference type="KEGG" id="tbl:TBLA_0D04000"/>
<dbReference type="FunCoup" id="I2H3E5">
    <property type="interactions" value="244"/>
</dbReference>
<keyword evidence="2" id="KW-1185">Reference proteome</keyword>
<dbReference type="GO" id="GO:0005680">
    <property type="term" value="C:anaphase-promoting complex"/>
    <property type="evidence" value="ECO:0007669"/>
    <property type="project" value="InterPro"/>
</dbReference>
<accession>I2H3E5</accession>
<dbReference type="AlphaFoldDB" id="I2H3E5"/>
<dbReference type="InterPro" id="IPR024274">
    <property type="entry name" value="APC9"/>
</dbReference>
<evidence type="ECO:0000313" key="1">
    <source>
        <dbReference type="EMBL" id="CCH60897.1"/>
    </source>
</evidence>
<dbReference type="RefSeq" id="XP_004180416.1">
    <property type="nucleotide sequence ID" value="XM_004180368.1"/>
</dbReference>
<dbReference type="GeneID" id="14495933"/>
<proteinExistence type="predicted"/>
<reference evidence="1 2" key="1">
    <citation type="journal article" date="2011" name="Proc. Natl. Acad. Sci. U.S.A.">
        <title>Evolutionary erosion of yeast sex chromosomes by mating-type switching accidents.</title>
        <authorList>
            <person name="Gordon J.L."/>
            <person name="Armisen D."/>
            <person name="Proux-Wera E."/>
            <person name="Oheigeartaigh S.S."/>
            <person name="Byrne K.P."/>
            <person name="Wolfe K.H."/>
        </authorList>
    </citation>
    <scope>NUCLEOTIDE SEQUENCE [LARGE SCALE GENOMIC DNA]</scope>
    <source>
        <strain evidence="2">ATCC 34711 / CBS 6284 / DSM 70876 / NBRC 10599 / NRRL Y-10934 / UCD 77-7</strain>
    </source>
</reference>
<evidence type="ECO:0000313" key="2">
    <source>
        <dbReference type="Proteomes" id="UP000002866"/>
    </source>
</evidence>
<organism evidence="1 2">
    <name type="scientific">Henningerozyma blattae (strain ATCC 34711 / CBS 6284 / DSM 70876 / NBRC 10599 / NRRL Y-10934 / UCD 77-7)</name>
    <name type="common">Yeast</name>
    <name type="synonym">Tetrapisispora blattae</name>
    <dbReference type="NCBI Taxonomy" id="1071380"/>
    <lineage>
        <taxon>Eukaryota</taxon>
        <taxon>Fungi</taxon>
        <taxon>Dikarya</taxon>
        <taxon>Ascomycota</taxon>
        <taxon>Saccharomycotina</taxon>
        <taxon>Saccharomycetes</taxon>
        <taxon>Saccharomycetales</taxon>
        <taxon>Saccharomycetaceae</taxon>
        <taxon>Henningerozyma</taxon>
    </lineage>
</organism>
<dbReference type="Pfam" id="PF12856">
    <property type="entry name" value="ANAPC9"/>
    <property type="match status" value="1"/>
</dbReference>
<dbReference type="HOGENOM" id="CLU_1533583_0_0_1"/>